<keyword evidence="2" id="KW-0472">Membrane</keyword>
<name>A0A9D2AE13_9FIRM</name>
<protein>
    <submittedName>
        <fullName evidence="3">Uncharacterized protein</fullName>
    </submittedName>
</protein>
<reference evidence="3" key="2">
    <citation type="submission" date="2021-04" db="EMBL/GenBank/DDBJ databases">
        <authorList>
            <person name="Gilroy R."/>
        </authorList>
    </citation>
    <scope>NUCLEOTIDE SEQUENCE</scope>
    <source>
        <strain evidence="3">2239</strain>
    </source>
</reference>
<keyword evidence="2" id="KW-0812">Transmembrane</keyword>
<feature type="region of interest" description="Disordered" evidence="1">
    <location>
        <begin position="55"/>
        <end position="82"/>
    </location>
</feature>
<organism evidence="3 4">
    <name type="scientific">Candidatus Allofournierella pullicola</name>
    <dbReference type="NCBI Taxonomy" id="2838596"/>
    <lineage>
        <taxon>Bacteria</taxon>
        <taxon>Bacillati</taxon>
        <taxon>Bacillota</taxon>
        <taxon>Clostridia</taxon>
        <taxon>Eubacteriales</taxon>
        <taxon>Oscillospiraceae</taxon>
        <taxon>Allofournierella</taxon>
    </lineage>
</organism>
<reference evidence="3" key="1">
    <citation type="journal article" date="2021" name="PeerJ">
        <title>Extensive microbial diversity within the chicken gut microbiome revealed by metagenomics and culture.</title>
        <authorList>
            <person name="Gilroy R."/>
            <person name="Ravi A."/>
            <person name="Getino M."/>
            <person name="Pursley I."/>
            <person name="Horton D.L."/>
            <person name="Alikhan N.F."/>
            <person name="Baker D."/>
            <person name="Gharbi K."/>
            <person name="Hall N."/>
            <person name="Watson M."/>
            <person name="Adriaenssens E.M."/>
            <person name="Foster-Nyarko E."/>
            <person name="Jarju S."/>
            <person name="Secka A."/>
            <person name="Antonio M."/>
            <person name="Oren A."/>
            <person name="Chaudhuri R.R."/>
            <person name="La Ragione R."/>
            <person name="Hildebrand F."/>
            <person name="Pallen M.J."/>
        </authorList>
    </citation>
    <scope>NUCLEOTIDE SEQUENCE</scope>
    <source>
        <strain evidence="3">2239</strain>
    </source>
</reference>
<keyword evidence="2" id="KW-1133">Transmembrane helix</keyword>
<accession>A0A9D2AE13</accession>
<dbReference type="AlphaFoldDB" id="A0A9D2AE13"/>
<dbReference type="Proteomes" id="UP000824193">
    <property type="component" value="Unassembled WGS sequence"/>
</dbReference>
<comment type="caution">
    <text evidence="3">The sequence shown here is derived from an EMBL/GenBank/DDBJ whole genome shotgun (WGS) entry which is preliminary data.</text>
</comment>
<evidence type="ECO:0000313" key="3">
    <source>
        <dbReference type="EMBL" id="HIX06219.1"/>
    </source>
</evidence>
<dbReference type="EMBL" id="DXFW01000028">
    <property type="protein sequence ID" value="HIX06219.1"/>
    <property type="molecule type" value="Genomic_DNA"/>
</dbReference>
<sequence length="82" mass="8423">MKETMCMMLAIFAGLGVVMLAGALIEGGLSAAVVLGLAACVLAARGFYRLGTHSPARARRRARRHARPAMGLAGEAGSLRAA</sequence>
<evidence type="ECO:0000313" key="4">
    <source>
        <dbReference type="Proteomes" id="UP000824193"/>
    </source>
</evidence>
<evidence type="ECO:0000256" key="2">
    <source>
        <dbReference type="SAM" id="Phobius"/>
    </source>
</evidence>
<feature type="transmembrane region" description="Helical" evidence="2">
    <location>
        <begin position="31"/>
        <end position="51"/>
    </location>
</feature>
<feature type="transmembrane region" description="Helical" evidence="2">
    <location>
        <begin position="7"/>
        <end position="25"/>
    </location>
</feature>
<gene>
    <name evidence="3" type="ORF">H9865_09035</name>
</gene>
<feature type="compositionally biased region" description="Basic residues" evidence="1">
    <location>
        <begin position="56"/>
        <end position="67"/>
    </location>
</feature>
<proteinExistence type="predicted"/>
<evidence type="ECO:0000256" key="1">
    <source>
        <dbReference type="SAM" id="MobiDB-lite"/>
    </source>
</evidence>